<name>X1HK98_9ZZZZ</name>
<dbReference type="AlphaFoldDB" id="X1HK98"/>
<accession>X1HK98</accession>
<feature type="non-terminal residue" evidence="1">
    <location>
        <position position="229"/>
    </location>
</feature>
<reference evidence="1" key="1">
    <citation type="journal article" date="2014" name="Front. Microbiol.">
        <title>High frequency of phylogenetically diverse reductive dehalogenase-homologous genes in deep subseafloor sedimentary metagenomes.</title>
        <authorList>
            <person name="Kawai M."/>
            <person name="Futagami T."/>
            <person name="Toyoda A."/>
            <person name="Takaki Y."/>
            <person name="Nishi S."/>
            <person name="Hori S."/>
            <person name="Arai W."/>
            <person name="Tsubouchi T."/>
            <person name="Morono Y."/>
            <person name="Uchiyama I."/>
            <person name="Ito T."/>
            <person name="Fujiyama A."/>
            <person name="Inagaki F."/>
            <person name="Takami H."/>
        </authorList>
    </citation>
    <scope>NUCLEOTIDE SEQUENCE</scope>
    <source>
        <strain evidence="1">Expedition CK06-06</strain>
    </source>
</reference>
<gene>
    <name evidence="1" type="ORF">S03H2_54914</name>
</gene>
<sequence>MAAKLEKNQVTVTIGGKLFTCYKFAASQKYPYFWPVNGPASGKSITTETSQPYPHHHSLFFGCDRVNGGNYWQESNERGQIVSQGPKLIKASGDRVIFTDECFWQQPGKRPIILDLRRIVITAPSKDLRFIDFEIILAALTDIRILKTNHSLFSARVAGELSVKSGGTLVNAEGKTGEKDTWGVASPWCDYSGTRSGITEGIAILQHPKNRWFPSKWFTRNYGFFSPTP</sequence>
<dbReference type="InterPro" id="IPR029475">
    <property type="entry name" value="DUF6807"/>
</dbReference>
<protein>
    <submittedName>
        <fullName evidence="1">Uncharacterized protein</fullName>
    </submittedName>
</protein>
<dbReference type="EMBL" id="BARU01035044">
    <property type="protein sequence ID" value="GAH70536.1"/>
    <property type="molecule type" value="Genomic_DNA"/>
</dbReference>
<comment type="caution">
    <text evidence="1">The sequence shown here is derived from an EMBL/GenBank/DDBJ whole genome shotgun (WGS) entry which is preliminary data.</text>
</comment>
<evidence type="ECO:0000313" key="1">
    <source>
        <dbReference type="EMBL" id="GAH70536.1"/>
    </source>
</evidence>
<dbReference type="Pfam" id="PF14100">
    <property type="entry name" value="DUF6807"/>
    <property type="match status" value="1"/>
</dbReference>
<proteinExistence type="predicted"/>
<organism evidence="1">
    <name type="scientific">marine sediment metagenome</name>
    <dbReference type="NCBI Taxonomy" id="412755"/>
    <lineage>
        <taxon>unclassified sequences</taxon>
        <taxon>metagenomes</taxon>
        <taxon>ecological metagenomes</taxon>
    </lineage>
</organism>